<accession>A0ABR1S1H2</accession>
<name>A0ABR1S1H2_9PEZI</name>
<feature type="region of interest" description="Disordered" evidence="1">
    <location>
        <begin position="52"/>
        <end position="122"/>
    </location>
</feature>
<proteinExistence type="predicted"/>
<evidence type="ECO:0000313" key="2">
    <source>
        <dbReference type="EMBL" id="KAK8023973.1"/>
    </source>
</evidence>
<sequence length="391" mass="43194">MELQLNDDSRGIARGYSTGSRTKSRQRQTIVVEPTAHQQTVYNRIRDELDRQQCHSHSQSLLKPPNAVPIPRARSSDSRARGSVTPSPVAEAPSQAFPDSSEPSSKRPRGRRGGPLNAETRLKTAVKRTLGLVCQTCKTRKVTFEEAYQATQRPTTLPSRPTLETSHRIRSLSQSTASDYLPYLASEGGVPTPHELAESDLDEPLNSPQAPVTRLDVHRFATEFNVDSVRTGFGTLSSSNTGYYNPGLGSLTPIETNSQPFSIGSQELSCFSKHWRCEFPAQPSACSAPTVAVGCQWVGSLEELEQHWRSEHHPYRDAIISCHCLRCGAIQMVEQPPIRCESPNCLSSAVQQWKRCIFGHTLVESTIASTPALTTGDSESVYSFDRISHYE</sequence>
<organism evidence="2 3">
    <name type="scientific">Apiospora rasikravindrae</name>
    <dbReference type="NCBI Taxonomy" id="990691"/>
    <lineage>
        <taxon>Eukaryota</taxon>
        <taxon>Fungi</taxon>
        <taxon>Dikarya</taxon>
        <taxon>Ascomycota</taxon>
        <taxon>Pezizomycotina</taxon>
        <taxon>Sordariomycetes</taxon>
        <taxon>Xylariomycetidae</taxon>
        <taxon>Amphisphaeriales</taxon>
        <taxon>Apiosporaceae</taxon>
        <taxon>Apiospora</taxon>
    </lineage>
</organism>
<evidence type="ECO:0000256" key="1">
    <source>
        <dbReference type="SAM" id="MobiDB-lite"/>
    </source>
</evidence>
<evidence type="ECO:0000313" key="3">
    <source>
        <dbReference type="Proteomes" id="UP001444661"/>
    </source>
</evidence>
<gene>
    <name evidence="2" type="ORF">PG993_012039</name>
</gene>
<comment type="caution">
    <text evidence="2">The sequence shown here is derived from an EMBL/GenBank/DDBJ whole genome shotgun (WGS) entry which is preliminary data.</text>
</comment>
<feature type="region of interest" description="Disordered" evidence="1">
    <location>
        <begin position="1"/>
        <end position="35"/>
    </location>
</feature>
<evidence type="ECO:0008006" key="4">
    <source>
        <dbReference type="Google" id="ProtNLM"/>
    </source>
</evidence>
<protein>
    <recommendedName>
        <fullName evidence="4">C2H2-type domain-containing protein</fullName>
    </recommendedName>
</protein>
<dbReference type="EMBL" id="JAQQWK010000011">
    <property type="protein sequence ID" value="KAK8023973.1"/>
    <property type="molecule type" value="Genomic_DNA"/>
</dbReference>
<keyword evidence="3" id="KW-1185">Reference proteome</keyword>
<feature type="compositionally biased region" description="Polar residues" evidence="1">
    <location>
        <begin position="153"/>
        <end position="164"/>
    </location>
</feature>
<reference evidence="2 3" key="1">
    <citation type="submission" date="2023-01" db="EMBL/GenBank/DDBJ databases">
        <title>Analysis of 21 Apiospora genomes using comparative genomics revels a genus with tremendous synthesis potential of carbohydrate active enzymes and secondary metabolites.</title>
        <authorList>
            <person name="Sorensen T."/>
        </authorList>
    </citation>
    <scope>NUCLEOTIDE SEQUENCE [LARGE SCALE GENOMIC DNA]</scope>
    <source>
        <strain evidence="2 3">CBS 33761</strain>
    </source>
</reference>
<feature type="region of interest" description="Disordered" evidence="1">
    <location>
        <begin position="184"/>
        <end position="207"/>
    </location>
</feature>
<feature type="region of interest" description="Disordered" evidence="1">
    <location>
        <begin position="153"/>
        <end position="172"/>
    </location>
</feature>
<dbReference type="Proteomes" id="UP001444661">
    <property type="component" value="Unassembled WGS sequence"/>
</dbReference>